<feature type="signal peptide" evidence="1">
    <location>
        <begin position="1"/>
        <end position="24"/>
    </location>
</feature>
<dbReference type="InterPro" id="IPR035940">
    <property type="entry name" value="CAP_sf"/>
</dbReference>
<keyword evidence="4" id="KW-1185">Reference proteome</keyword>
<evidence type="ECO:0000313" key="4">
    <source>
        <dbReference type="Proteomes" id="UP000265631"/>
    </source>
</evidence>
<dbReference type="AlphaFoldDB" id="A0A395MEB1"/>
<dbReference type="OrthoDB" id="43654at2759"/>
<keyword evidence="1" id="KW-0732">Signal</keyword>
<comment type="caution">
    <text evidence="3">The sequence shown here is derived from an EMBL/GenBank/DDBJ whole genome shotgun (WGS) entry which is preliminary data.</text>
</comment>
<dbReference type="PANTHER" id="PTHR10334">
    <property type="entry name" value="CYSTEINE-RICH SECRETORY PROTEIN-RELATED"/>
    <property type="match status" value="1"/>
</dbReference>
<name>A0A395MEB1_9HYPO</name>
<proteinExistence type="predicted"/>
<evidence type="ECO:0000313" key="3">
    <source>
        <dbReference type="EMBL" id="RFN46175.1"/>
    </source>
</evidence>
<dbReference type="STRING" id="2594813.A0A395MEB1"/>
<dbReference type="SUPFAM" id="SSF55797">
    <property type="entry name" value="PR-1-like"/>
    <property type="match status" value="1"/>
</dbReference>
<dbReference type="SMART" id="SM00198">
    <property type="entry name" value="SCP"/>
    <property type="match status" value="1"/>
</dbReference>
<feature type="domain" description="SCP" evidence="2">
    <location>
        <begin position="41"/>
        <end position="191"/>
    </location>
</feature>
<feature type="chain" id="PRO_5017439290" evidence="1">
    <location>
        <begin position="25"/>
        <end position="195"/>
    </location>
</feature>
<accession>A0A395MEB1</accession>
<protein>
    <submittedName>
        <fullName evidence="3">Scp-like extracellular protein</fullName>
    </submittedName>
</protein>
<reference evidence="3 4" key="1">
    <citation type="journal article" date="2018" name="PLoS Pathog.">
        <title>Evolution of structural diversity of trichothecenes, a family of toxins produced by plant pathogenic and entomopathogenic fungi.</title>
        <authorList>
            <person name="Proctor R.H."/>
            <person name="McCormick S.P."/>
            <person name="Kim H.S."/>
            <person name="Cardoza R.E."/>
            <person name="Stanley A.M."/>
            <person name="Lindo L."/>
            <person name="Kelly A."/>
            <person name="Brown D.W."/>
            <person name="Lee T."/>
            <person name="Vaughan M.M."/>
            <person name="Alexander N.J."/>
            <person name="Busman M."/>
            <person name="Gutierrez S."/>
        </authorList>
    </citation>
    <scope>NUCLEOTIDE SEQUENCE [LARGE SCALE GENOMIC DNA]</scope>
    <source>
        <strain evidence="3 4">NRRL 13405</strain>
    </source>
</reference>
<dbReference type="InterPro" id="IPR014044">
    <property type="entry name" value="CAP_dom"/>
</dbReference>
<dbReference type="Proteomes" id="UP000265631">
    <property type="component" value="Unassembled WGS sequence"/>
</dbReference>
<dbReference type="Pfam" id="PF00188">
    <property type="entry name" value="CAP"/>
    <property type="match status" value="1"/>
</dbReference>
<dbReference type="Gene3D" id="3.40.33.10">
    <property type="entry name" value="CAP"/>
    <property type="match status" value="1"/>
</dbReference>
<sequence>MLFSTIFNPSSLLMGLQLLSGVMASPIEESTGSLVARDLTLDQSKALAAHNGRRRQLGIAPLVWDTGLEAAAQKHVQSLADTKARYIISPVTTRMDQGENSRAFTWTPGYKLDYPMERAASGWIDGQGNYKNYGGNKYNLMHQPDGADYFTQAVWRATTKVGIATARYVDDRGYTTVYVIARYSVRGNIYGQVIW</sequence>
<evidence type="ECO:0000256" key="1">
    <source>
        <dbReference type="SAM" id="SignalP"/>
    </source>
</evidence>
<evidence type="ECO:0000259" key="2">
    <source>
        <dbReference type="SMART" id="SM00198"/>
    </source>
</evidence>
<dbReference type="InterPro" id="IPR001283">
    <property type="entry name" value="CRISP-related"/>
</dbReference>
<dbReference type="EMBL" id="PXXK01000318">
    <property type="protein sequence ID" value="RFN46175.1"/>
    <property type="molecule type" value="Genomic_DNA"/>
</dbReference>
<gene>
    <name evidence="3" type="ORF">FIE12Z_9593</name>
</gene>
<organism evidence="3 4">
    <name type="scientific">Fusarium flagelliforme</name>
    <dbReference type="NCBI Taxonomy" id="2675880"/>
    <lineage>
        <taxon>Eukaryota</taxon>
        <taxon>Fungi</taxon>
        <taxon>Dikarya</taxon>
        <taxon>Ascomycota</taxon>
        <taxon>Pezizomycotina</taxon>
        <taxon>Sordariomycetes</taxon>
        <taxon>Hypocreomycetidae</taxon>
        <taxon>Hypocreales</taxon>
        <taxon>Nectriaceae</taxon>
        <taxon>Fusarium</taxon>
        <taxon>Fusarium incarnatum-equiseti species complex</taxon>
    </lineage>
</organism>
<dbReference type="PRINTS" id="PR00837">
    <property type="entry name" value="V5TPXLIKE"/>
</dbReference>